<gene>
    <name evidence="7" type="ORF">OJAV_G00060760</name>
</gene>
<dbReference type="SMART" id="SM00199">
    <property type="entry name" value="SCY"/>
    <property type="match status" value="1"/>
</dbReference>
<evidence type="ECO:0000256" key="3">
    <source>
        <dbReference type="ARBA" id="ARBA00022525"/>
    </source>
</evidence>
<reference evidence="7 8" key="1">
    <citation type="submission" date="2018-11" db="EMBL/GenBank/DDBJ databases">
        <authorList>
            <person name="Lopez-Roques C."/>
            <person name="Donnadieu C."/>
            <person name="Bouchez O."/>
            <person name="Klopp C."/>
            <person name="Cabau C."/>
            <person name="Zahm M."/>
        </authorList>
    </citation>
    <scope>NUCLEOTIDE SEQUENCE [LARGE SCALE GENOMIC DNA]</scope>
    <source>
        <strain evidence="7">RS831</strain>
        <tissue evidence="7">Whole body</tissue>
    </source>
</reference>
<dbReference type="PANTHER" id="PTHR12015:SF183">
    <property type="entry name" value="C-C MOTIF CHEMOKINE 3"/>
    <property type="match status" value="1"/>
</dbReference>
<dbReference type="SUPFAM" id="SSF54117">
    <property type="entry name" value="Interleukin 8-like chemokines"/>
    <property type="match status" value="1"/>
</dbReference>
<dbReference type="Gene3D" id="2.40.50.40">
    <property type="match status" value="1"/>
</dbReference>
<reference evidence="7 8" key="2">
    <citation type="submission" date="2019-01" db="EMBL/GenBank/DDBJ databases">
        <title>A chromosome length genome reference of the Java medaka (oryzias javanicus).</title>
        <authorList>
            <person name="Herpin A."/>
            <person name="Takehana Y."/>
            <person name="Naruse K."/>
            <person name="Ansai S."/>
            <person name="Kawaguchi M."/>
        </authorList>
    </citation>
    <scope>NUCLEOTIDE SEQUENCE [LARGE SCALE GENOMIC DNA]</scope>
    <source>
        <strain evidence="7">RS831</strain>
        <tissue evidence="7">Whole body</tissue>
    </source>
</reference>
<proteinExistence type="predicted"/>
<dbReference type="PANTHER" id="PTHR12015">
    <property type="entry name" value="SMALL INDUCIBLE CYTOKINE A"/>
    <property type="match status" value="1"/>
</dbReference>
<evidence type="ECO:0000259" key="6">
    <source>
        <dbReference type="SMART" id="SM00199"/>
    </source>
</evidence>
<dbReference type="InterPro" id="IPR039809">
    <property type="entry name" value="Chemokine_b/g/d"/>
</dbReference>
<dbReference type="AlphaFoldDB" id="A0A437DBL4"/>
<evidence type="ECO:0000256" key="2">
    <source>
        <dbReference type="ARBA" id="ARBA00022514"/>
    </source>
</evidence>
<sequence length="93" mass="10168">MKTLLLLLLLAACCHAIPAGVSCTTTPLQCCLNFSQTPVPIQKVKDITKTSSCCTDPAFIVKTTADKEICYKEDFQQVRDIFNILNRLSEGSG</sequence>
<dbReference type="GO" id="GO:0008009">
    <property type="term" value="F:chemokine activity"/>
    <property type="evidence" value="ECO:0007669"/>
    <property type="project" value="InterPro"/>
</dbReference>
<name>A0A437DBL4_ORYJA</name>
<comment type="subcellular location">
    <subcellularLocation>
        <location evidence="1">Secreted</location>
    </subcellularLocation>
</comment>
<keyword evidence="4 5" id="KW-0732">Signal</keyword>
<evidence type="ECO:0000313" key="7">
    <source>
        <dbReference type="EMBL" id="RVE72328.1"/>
    </source>
</evidence>
<dbReference type="PROSITE" id="PS51257">
    <property type="entry name" value="PROKAR_LIPOPROTEIN"/>
    <property type="match status" value="1"/>
</dbReference>
<dbReference type="GO" id="GO:0006955">
    <property type="term" value="P:immune response"/>
    <property type="evidence" value="ECO:0007669"/>
    <property type="project" value="InterPro"/>
</dbReference>
<feature type="signal peptide" evidence="5">
    <location>
        <begin position="1"/>
        <end position="16"/>
    </location>
</feature>
<feature type="domain" description="Chemokine interleukin-8-like" evidence="6">
    <location>
        <begin position="27"/>
        <end position="85"/>
    </location>
</feature>
<keyword evidence="3" id="KW-0964">Secreted</keyword>
<dbReference type="EMBL" id="CM012442">
    <property type="protein sequence ID" value="RVE72328.1"/>
    <property type="molecule type" value="Genomic_DNA"/>
</dbReference>
<keyword evidence="8" id="KW-1185">Reference proteome</keyword>
<keyword evidence="2" id="KW-0202">Cytokine</keyword>
<evidence type="ECO:0000256" key="1">
    <source>
        <dbReference type="ARBA" id="ARBA00004613"/>
    </source>
</evidence>
<accession>A0A437DBL4</accession>
<dbReference type="Proteomes" id="UP000283210">
    <property type="component" value="Chromosome 6"/>
</dbReference>
<evidence type="ECO:0000313" key="8">
    <source>
        <dbReference type="Proteomes" id="UP000283210"/>
    </source>
</evidence>
<dbReference type="GO" id="GO:0005615">
    <property type="term" value="C:extracellular space"/>
    <property type="evidence" value="ECO:0007669"/>
    <property type="project" value="UniProtKB-KW"/>
</dbReference>
<dbReference type="Pfam" id="PF00048">
    <property type="entry name" value="IL8"/>
    <property type="match status" value="1"/>
</dbReference>
<evidence type="ECO:0000256" key="5">
    <source>
        <dbReference type="SAM" id="SignalP"/>
    </source>
</evidence>
<dbReference type="InterPro" id="IPR001811">
    <property type="entry name" value="Chemokine_IL8-like_dom"/>
</dbReference>
<evidence type="ECO:0000256" key="4">
    <source>
        <dbReference type="ARBA" id="ARBA00022729"/>
    </source>
</evidence>
<dbReference type="OrthoDB" id="8866135at2759"/>
<protein>
    <recommendedName>
        <fullName evidence="6">Chemokine interleukin-8-like domain-containing protein</fullName>
    </recommendedName>
</protein>
<organism evidence="7 8">
    <name type="scientific">Oryzias javanicus</name>
    <name type="common">Javanese ricefish</name>
    <name type="synonym">Aplocheilus javanicus</name>
    <dbReference type="NCBI Taxonomy" id="123683"/>
    <lineage>
        <taxon>Eukaryota</taxon>
        <taxon>Metazoa</taxon>
        <taxon>Chordata</taxon>
        <taxon>Craniata</taxon>
        <taxon>Vertebrata</taxon>
        <taxon>Euteleostomi</taxon>
        <taxon>Actinopterygii</taxon>
        <taxon>Neopterygii</taxon>
        <taxon>Teleostei</taxon>
        <taxon>Neoteleostei</taxon>
        <taxon>Acanthomorphata</taxon>
        <taxon>Ovalentaria</taxon>
        <taxon>Atherinomorphae</taxon>
        <taxon>Beloniformes</taxon>
        <taxon>Adrianichthyidae</taxon>
        <taxon>Oryziinae</taxon>
        <taxon>Oryzias</taxon>
    </lineage>
</organism>
<dbReference type="InterPro" id="IPR036048">
    <property type="entry name" value="Interleukin_8-like_sf"/>
</dbReference>
<feature type="chain" id="PRO_5018983193" description="Chemokine interleukin-8-like domain-containing protein" evidence="5">
    <location>
        <begin position="17"/>
        <end position="93"/>
    </location>
</feature>